<dbReference type="EMBL" id="FM992692">
    <property type="protein sequence ID" value="CAX41750.1"/>
    <property type="molecule type" value="Genomic_DNA"/>
</dbReference>
<evidence type="ECO:0000313" key="1">
    <source>
        <dbReference type="CGD" id="CAL0000168023"/>
    </source>
</evidence>
<evidence type="ECO:0000313" key="3">
    <source>
        <dbReference type="Proteomes" id="UP000002605"/>
    </source>
</evidence>
<dbReference type="KEGG" id="cdu:CD36_53730"/>
<gene>
    <name evidence="1" type="ordered locus">Cd36_53730</name>
    <name evidence="2" type="ORF">CD36_53730</name>
</gene>
<sequence length="253" mass="29507">MKQHNNRFKDLKKSKSLNFINSIVESKRIINDCSEKNSINTNSTTTNNNICITNNTNITTDNDDDLVKKFSLTRTINHENDSIDSSISKEFNNLNTTIKNDNSNWIRNFIQSNNNNNNNNNNNKDNPNSFYSFNHELKNVVSVTPTSSSFSSSSSLSFSSLNFSFYGDSIHDFTVKHKHSMTTTTKQQQQHQQNTYFTQKYNNNFFNINKKRNDNRNFKNKFYNWLSIFNHQNVIDYDNDTIYYNTCGSSIYS</sequence>
<name>B9WHV6_CANDC</name>
<keyword evidence="3" id="KW-1185">Reference proteome</keyword>
<accession>B9WHV6</accession>
<dbReference type="Proteomes" id="UP000002605">
    <property type="component" value="Chromosome 5"/>
</dbReference>
<dbReference type="RefSeq" id="XP_002420668.1">
    <property type="nucleotide sequence ID" value="XM_002420623.1"/>
</dbReference>
<dbReference type="VEuPathDB" id="FungiDB:CD36_53730"/>
<dbReference type="AlphaFoldDB" id="B9WHV6"/>
<proteinExistence type="predicted"/>
<organism evidence="2 3">
    <name type="scientific">Candida dubliniensis (strain CD36 / ATCC MYA-646 / CBS 7987 / NCPF 3949 / NRRL Y-17841)</name>
    <name type="common">Yeast</name>
    <dbReference type="NCBI Taxonomy" id="573826"/>
    <lineage>
        <taxon>Eukaryota</taxon>
        <taxon>Fungi</taxon>
        <taxon>Dikarya</taxon>
        <taxon>Ascomycota</taxon>
        <taxon>Saccharomycotina</taxon>
        <taxon>Pichiomycetes</taxon>
        <taxon>Debaryomycetaceae</taxon>
        <taxon>Candida/Lodderomyces clade</taxon>
        <taxon>Candida</taxon>
    </lineage>
</organism>
<dbReference type="CGD" id="CAL0000168023">
    <property type="gene designation" value="Cd36_53730"/>
</dbReference>
<reference evidence="2 3" key="1">
    <citation type="journal article" date="2009" name="Genome Res.">
        <title>Comparative genomics of the fungal pathogens Candida dubliniensis and Candida albicans.</title>
        <authorList>
            <person name="Jackson A.P."/>
            <person name="Gamble J.A."/>
            <person name="Yeomans T."/>
            <person name="Moran G.P."/>
            <person name="Saunders D."/>
            <person name="Harris D."/>
            <person name="Aslett M."/>
            <person name="Barrell J.F."/>
            <person name="Butler G."/>
            <person name="Citiulo F."/>
            <person name="Coleman D.C."/>
            <person name="de Groot P.W.J."/>
            <person name="Goodwin T.J."/>
            <person name="Quail M.A."/>
            <person name="McQuillan J."/>
            <person name="Munro C.A."/>
            <person name="Pain A."/>
            <person name="Poulter R.T."/>
            <person name="Rajandream M.A."/>
            <person name="Renauld H."/>
            <person name="Spiering M.J."/>
            <person name="Tivey A."/>
            <person name="Gow N.A.R."/>
            <person name="Barrell B."/>
            <person name="Sullivan D.J."/>
            <person name="Berriman M."/>
        </authorList>
    </citation>
    <scope>NUCLEOTIDE SEQUENCE [LARGE SCALE GENOMIC DNA]</scope>
    <source>
        <strain evidence="3">CD36 / ATCC MYA-646 / CBS 7987 / NCPF 3949 / NRRL Y-17841</strain>
    </source>
</reference>
<evidence type="ECO:0000313" key="2">
    <source>
        <dbReference type="EMBL" id="CAX41750.1"/>
    </source>
</evidence>
<protein>
    <submittedName>
        <fullName evidence="2">Uncharacterized protein</fullName>
    </submittedName>
</protein>
<dbReference type="OrthoDB" id="10622006at2759"/>
<dbReference type="HOGENOM" id="CLU_108314_0_0_1"/>
<dbReference type="GeneID" id="8048257"/>